<sequence length="171" mass="18535">MYYLVRKTCSELLSAVEVAKFSFIYYSASARLNLLNLWLLCYWILCSPAFSGIYRVRGVCDDVNIIAMYELAGADMSPGKNELSAFADDLIVTPISLGADSVSVSIPPLNVKRSISSALVETSNAAAVVKKKANKGVNCEEVMNGSCLVSLILEYDCSGVFHVVVCIPMTL</sequence>
<accession>A0AAN9ED17</accession>
<keyword evidence="1" id="KW-0472">Membrane</keyword>
<keyword evidence="1" id="KW-0812">Transmembrane</keyword>
<name>A0AAN9ED17_CROPI</name>
<feature type="transmembrane region" description="Helical" evidence="1">
    <location>
        <begin position="23"/>
        <end position="45"/>
    </location>
</feature>
<gene>
    <name evidence="2" type="ORF">RIF29_28568</name>
</gene>
<comment type="caution">
    <text evidence="2">The sequence shown here is derived from an EMBL/GenBank/DDBJ whole genome shotgun (WGS) entry which is preliminary data.</text>
</comment>
<dbReference type="Proteomes" id="UP001372338">
    <property type="component" value="Unassembled WGS sequence"/>
</dbReference>
<organism evidence="2 3">
    <name type="scientific">Crotalaria pallida</name>
    <name type="common">Smooth rattlebox</name>
    <name type="synonym">Crotalaria striata</name>
    <dbReference type="NCBI Taxonomy" id="3830"/>
    <lineage>
        <taxon>Eukaryota</taxon>
        <taxon>Viridiplantae</taxon>
        <taxon>Streptophyta</taxon>
        <taxon>Embryophyta</taxon>
        <taxon>Tracheophyta</taxon>
        <taxon>Spermatophyta</taxon>
        <taxon>Magnoliopsida</taxon>
        <taxon>eudicotyledons</taxon>
        <taxon>Gunneridae</taxon>
        <taxon>Pentapetalae</taxon>
        <taxon>rosids</taxon>
        <taxon>fabids</taxon>
        <taxon>Fabales</taxon>
        <taxon>Fabaceae</taxon>
        <taxon>Papilionoideae</taxon>
        <taxon>50 kb inversion clade</taxon>
        <taxon>genistoids sensu lato</taxon>
        <taxon>core genistoids</taxon>
        <taxon>Crotalarieae</taxon>
        <taxon>Crotalaria</taxon>
    </lineage>
</organism>
<proteinExistence type="predicted"/>
<dbReference type="AlphaFoldDB" id="A0AAN9ED17"/>
<protein>
    <submittedName>
        <fullName evidence="2">Uncharacterized protein</fullName>
    </submittedName>
</protein>
<reference evidence="2 3" key="1">
    <citation type="submission" date="2024-01" db="EMBL/GenBank/DDBJ databases">
        <title>The genomes of 5 underutilized Papilionoideae crops provide insights into root nodulation and disease resistanc.</title>
        <authorList>
            <person name="Yuan L."/>
        </authorList>
    </citation>
    <scope>NUCLEOTIDE SEQUENCE [LARGE SCALE GENOMIC DNA]</scope>
    <source>
        <strain evidence="2">ZHUSHIDOU_FW_LH</strain>
        <tissue evidence="2">Leaf</tissue>
    </source>
</reference>
<keyword evidence="3" id="KW-1185">Reference proteome</keyword>
<dbReference type="EMBL" id="JAYWIO010000006">
    <property type="protein sequence ID" value="KAK7255164.1"/>
    <property type="molecule type" value="Genomic_DNA"/>
</dbReference>
<evidence type="ECO:0000313" key="2">
    <source>
        <dbReference type="EMBL" id="KAK7255164.1"/>
    </source>
</evidence>
<evidence type="ECO:0000256" key="1">
    <source>
        <dbReference type="SAM" id="Phobius"/>
    </source>
</evidence>
<evidence type="ECO:0000313" key="3">
    <source>
        <dbReference type="Proteomes" id="UP001372338"/>
    </source>
</evidence>
<keyword evidence="1" id="KW-1133">Transmembrane helix</keyword>